<protein>
    <submittedName>
        <fullName evidence="2">ECF transporter S component, folate family</fullName>
    </submittedName>
</protein>
<feature type="transmembrane region" description="Helical" evidence="1">
    <location>
        <begin position="39"/>
        <end position="64"/>
    </location>
</feature>
<dbReference type="NCBIfam" id="TIGR04518">
    <property type="entry name" value="ECF_S_folT_fam"/>
    <property type="match status" value="1"/>
</dbReference>
<reference evidence="2 3" key="1">
    <citation type="submission" date="2016-11" db="EMBL/GenBank/DDBJ databases">
        <authorList>
            <person name="Jaros S."/>
            <person name="Januszkiewicz K."/>
            <person name="Wedrychowicz H."/>
        </authorList>
    </citation>
    <scope>NUCLEOTIDE SEQUENCE [LARGE SCALE GENOMIC DNA]</scope>
    <source>
        <strain evidence="2 3">DSM 13106</strain>
    </source>
</reference>
<gene>
    <name evidence="2" type="ORF">SAMN02745180_02675</name>
</gene>
<dbReference type="Pfam" id="PF07155">
    <property type="entry name" value="ECF-ribofla_trS"/>
    <property type="match status" value="1"/>
</dbReference>
<keyword evidence="3" id="KW-1185">Reference proteome</keyword>
<organism evidence="2 3">
    <name type="scientific">Sporanaerobacter acetigenes DSM 13106</name>
    <dbReference type="NCBI Taxonomy" id="1123281"/>
    <lineage>
        <taxon>Bacteria</taxon>
        <taxon>Bacillati</taxon>
        <taxon>Bacillota</taxon>
        <taxon>Tissierellia</taxon>
        <taxon>Tissierellales</taxon>
        <taxon>Sporanaerobacteraceae</taxon>
        <taxon>Sporanaerobacter</taxon>
    </lineage>
</organism>
<dbReference type="STRING" id="1123281.SAMN02745180_02675"/>
<dbReference type="InterPro" id="IPR030949">
    <property type="entry name" value="ECF_S_folate_fam"/>
</dbReference>
<proteinExistence type="predicted"/>
<keyword evidence="1" id="KW-1133">Transmembrane helix</keyword>
<keyword evidence="1" id="KW-0472">Membrane</keyword>
<sequence length="172" mass="18495">MKKLSTRLITISGFLIALNVVLSRFITIPGIINFGGFPIIFAGIVFGPIVGGIVGAVGDVVSFLVRPTGPFMPHFVLTSALTGIIPGILMKVLKGDVDELPFWKIFLSILVGQVITSVLMVPYFRNILFGHPLIVTMTKAATKQAINIPVYSVLIKGLVESLAKAGVIKKEY</sequence>
<dbReference type="RefSeq" id="WP_072745292.1">
    <property type="nucleotide sequence ID" value="NZ_FQXR01000019.1"/>
</dbReference>
<dbReference type="Proteomes" id="UP000184389">
    <property type="component" value="Unassembled WGS sequence"/>
</dbReference>
<feature type="transmembrane region" description="Helical" evidence="1">
    <location>
        <begin position="71"/>
        <end position="90"/>
    </location>
</feature>
<dbReference type="EMBL" id="FQXR01000019">
    <property type="protein sequence ID" value="SHI18520.1"/>
    <property type="molecule type" value="Genomic_DNA"/>
</dbReference>
<dbReference type="GO" id="GO:0016020">
    <property type="term" value="C:membrane"/>
    <property type="evidence" value="ECO:0007669"/>
    <property type="project" value="InterPro"/>
</dbReference>
<feature type="transmembrane region" description="Helical" evidence="1">
    <location>
        <begin position="102"/>
        <end position="124"/>
    </location>
</feature>
<evidence type="ECO:0000256" key="1">
    <source>
        <dbReference type="SAM" id="Phobius"/>
    </source>
</evidence>
<evidence type="ECO:0000313" key="2">
    <source>
        <dbReference type="EMBL" id="SHI18520.1"/>
    </source>
</evidence>
<evidence type="ECO:0000313" key="3">
    <source>
        <dbReference type="Proteomes" id="UP000184389"/>
    </source>
</evidence>
<dbReference type="InterPro" id="IPR009825">
    <property type="entry name" value="ECF_substrate-spec-like"/>
</dbReference>
<dbReference type="Gene3D" id="1.10.1760.20">
    <property type="match status" value="1"/>
</dbReference>
<dbReference type="AlphaFoldDB" id="A0A1M5Z2P0"/>
<name>A0A1M5Z2P0_9FIRM</name>
<keyword evidence="1" id="KW-0812">Transmembrane</keyword>
<accession>A0A1M5Z2P0</accession>